<evidence type="ECO:0000313" key="2">
    <source>
        <dbReference type="Proteomes" id="UP000441797"/>
    </source>
</evidence>
<name>A0A6N8G0J8_9CHRO</name>
<gene>
    <name evidence="1" type="ORF">BWI75_17660</name>
</gene>
<evidence type="ECO:0000313" key="1">
    <source>
        <dbReference type="EMBL" id="MUL38105.1"/>
    </source>
</evidence>
<dbReference type="OrthoDB" id="5472311at2"/>
<evidence type="ECO:0008006" key="3">
    <source>
        <dbReference type="Google" id="ProtNLM"/>
    </source>
</evidence>
<keyword evidence="2" id="KW-1185">Reference proteome</keyword>
<sequence length="363" mass="42141">MLLTQNVIDNSGTEALPPIYFYIAQEHWPENFLPDNIDLQWIDQNWQLFNPGIFACALQTYLRLKADGFPCQLTGRMPTEGIVIAYHKSVFWQKWKPDSKVMLVCIVADRSRRHHWAHFHVVLNPQELLSQDGYSINNSYYIPHWAPQPGLIPRDPARGDRFENITFFGREQNLAPELKHPSWCEQLQTLGLRWQIAGEESWNDYSAVDAVIAVRSFDNKDHAVRPALKLYNAWHAGVPAILGRESAFQAERRNELDYLEATSPNQVLAMLQRLRDDVEFRRAMVNNGRLRARETQHYILLNSWRCFLMGTVVPAYKHWCDAPSLVQQAFQVKGRLADSLERVTRRMPKLKFTQSSTKILTKV</sequence>
<proteinExistence type="predicted"/>
<dbReference type="AlphaFoldDB" id="A0A6N8G0J8"/>
<reference evidence="1 2" key="1">
    <citation type="journal article" date="2019" name="Front. Microbiol.">
        <title>Genomic Features for Desiccation Tolerance and Sugar Biosynthesis in the Extremophile Gloeocapsopsis sp. UTEX B3054.</title>
        <authorList>
            <person name="Urrejola C."/>
            <person name="Alcorta J."/>
            <person name="Salas L."/>
            <person name="Vasquez M."/>
            <person name="Polz M.F."/>
            <person name="Vicuna R."/>
            <person name="Diez B."/>
        </authorList>
    </citation>
    <scope>NUCLEOTIDE SEQUENCE [LARGE SCALE GENOMIC DNA]</scope>
    <source>
        <strain evidence="1 2">1H9</strain>
    </source>
</reference>
<dbReference type="RefSeq" id="WP_105219233.1">
    <property type="nucleotide sequence ID" value="NZ_CAWNSU010000031.1"/>
</dbReference>
<dbReference type="EMBL" id="NAPY01000032">
    <property type="protein sequence ID" value="MUL38105.1"/>
    <property type="molecule type" value="Genomic_DNA"/>
</dbReference>
<protein>
    <recommendedName>
        <fullName evidence="3">Glycosyltransferase</fullName>
    </recommendedName>
</protein>
<accession>A0A6N8G0J8</accession>
<dbReference type="Proteomes" id="UP000441797">
    <property type="component" value="Unassembled WGS sequence"/>
</dbReference>
<comment type="caution">
    <text evidence="1">The sequence shown here is derived from an EMBL/GenBank/DDBJ whole genome shotgun (WGS) entry which is preliminary data.</text>
</comment>
<organism evidence="1 2">
    <name type="scientific">Gloeocapsopsis dulcis AAB1 = 1H9</name>
    <dbReference type="NCBI Taxonomy" id="1433147"/>
    <lineage>
        <taxon>Bacteria</taxon>
        <taxon>Bacillati</taxon>
        <taxon>Cyanobacteriota</taxon>
        <taxon>Cyanophyceae</taxon>
        <taxon>Oscillatoriophycideae</taxon>
        <taxon>Chroococcales</taxon>
        <taxon>Chroococcaceae</taxon>
        <taxon>Gloeocapsopsis</taxon>
        <taxon>Gloeocapsopsis dulcis</taxon>
    </lineage>
</organism>